<keyword evidence="7" id="KW-0902">Two-component regulatory system</keyword>
<dbReference type="CDD" id="cd00075">
    <property type="entry name" value="HATPase"/>
    <property type="match status" value="1"/>
</dbReference>
<keyword evidence="5" id="KW-0808">Transferase</keyword>
<keyword evidence="11" id="KW-1185">Reference proteome</keyword>
<evidence type="ECO:0000256" key="4">
    <source>
        <dbReference type="ARBA" id="ARBA00022553"/>
    </source>
</evidence>
<evidence type="ECO:0000256" key="6">
    <source>
        <dbReference type="ARBA" id="ARBA00022777"/>
    </source>
</evidence>
<dbReference type="InterPro" id="IPR005467">
    <property type="entry name" value="His_kinase_dom"/>
</dbReference>
<feature type="domain" description="Histidine kinase" evidence="9">
    <location>
        <begin position="87"/>
        <end position="292"/>
    </location>
</feature>
<dbReference type="SUPFAM" id="SSF47384">
    <property type="entry name" value="Homodimeric domain of signal transducing histidine kinase"/>
    <property type="match status" value="1"/>
</dbReference>
<evidence type="ECO:0000259" key="9">
    <source>
        <dbReference type="PROSITE" id="PS50109"/>
    </source>
</evidence>
<dbReference type="EC" id="2.7.13.3" evidence="3"/>
<dbReference type="Pfam" id="PF02518">
    <property type="entry name" value="HATPase_c"/>
    <property type="match status" value="1"/>
</dbReference>
<dbReference type="SMART" id="SM00388">
    <property type="entry name" value="HisKA"/>
    <property type="match status" value="1"/>
</dbReference>
<accession>A0ABN6MGI9</accession>
<dbReference type="Proteomes" id="UP001320544">
    <property type="component" value="Chromosome"/>
</dbReference>
<protein>
    <recommendedName>
        <fullName evidence="8">Sensor-like histidine kinase SenX3</fullName>
        <ecNumber evidence="3">2.7.13.3</ecNumber>
    </recommendedName>
</protein>
<dbReference type="Pfam" id="PF00512">
    <property type="entry name" value="HisKA"/>
    <property type="match status" value="1"/>
</dbReference>
<dbReference type="PROSITE" id="PS50109">
    <property type="entry name" value="HIS_KIN"/>
    <property type="match status" value="1"/>
</dbReference>
<evidence type="ECO:0000256" key="7">
    <source>
        <dbReference type="ARBA" id="ARBA00023012"/>
    </source>
</evidence>
<evidence type="ECO:0000256" key="1">
    <source>
        <dbReference type="ARBA" id="ARBA00000085"/>
    </source>
</evidence>
<dbReference type="Gene3D" id="3.30.565.10">
    <property type="entry name" value="Histidine kinase-like ATPase, C-terminal domain"/>
    <property type="match status" value="1"/>
</dbReference>
<dbReference type="InterPro" id="IPR050351">
    <property type="entry name" value="BphY/WalK/GraS-like"/>
</dbReference>
<comment type="catalytic activity">
    <reaction evidence="1">
        <text>ATP + protein L-histidine = ADP + protein N-phospho-L-histidine.</text>
        <dbReference type="EC" id="2.7.13.3"/>
    </reaction>
</comment>
<dbReference type="InterPro" id="IPR036097">
    <property type="entry name" value="HisK_dim/P_sf"/>
</dbReference>
<sequence>MIVAVIVLSVAVVLLLVLALCYEREFRSVARFLGGADDASNQRLTVELRTPGTVKAASAVNGLIDDQGRVRREVEGERRRFREDMAALSHDVRTPLAGAQGYLQLYGFEDDPDERERCVSEARARLAAMKELVDQLFEYTKARDPDCDPCEGATSVYDAVVEAFTSLYPSFAGKEWEPAIDFEDEALAVSADVDDLVRVFSNLAANCLQHGSSAPTVVQRGRTVAVSNRVDDPAAIDERRLFSRFYRADASRGSAGSGLGLAIVASLCERMGATVGASIEGDTLTVEIELPR</sequence>
<dbReference type="InterPro" id="IPR003594">
    <property type="entry name" value="HATPase_dom"/>
</dbReference>
<dbReference type="InterPro" id="IPR003661">
    <property type="entry name" value="HisK_dim/P_dom"/>
</dbReference>
<evidence type="ECO:0000256" key="8">
    <source>
        <dbReference type="ARBA" id="ARBA00039401"/>
    </source>
</evidence>
<dbReference type="RefSeq" id="WP_244386257.1">
    <property type="nucleotide sequence ID" value="NZ_AP025564.1"/>
</dbReference>
<evidence type="ECO:0000256" key="3">
    <source>
        <dbReference type="ARBA" id="ARBA00012438"/>
    </source>
</evidence>
<dbReference type="PANTHER" id="PTHR45453:SF1">
    <property type="entry name" value="PHOSPHATE REGULON SENSOR PROTEIN PHOR"/>
    <property type="match status" value="1"/>
</dbReference>
<dbReference type="InterPro" id="IPR004358">
    <property type="entry name" value="Sig_transdc_His_kin-like_C"/>
</dbReference>
<dbReference type="EMBL" id="AP025564">
    <property type="protein sequence ID" value="BDE97105.1"/>
    <property type="molecule type" value="Genomic_DNA"/>
</dbReference>
<dbReference type="InterPro" id="IPR036890">
    <property type="entry name" value="HATPase_C_sf"/>
</dbReference>
<evidence type="ECO:0000256" key="5">
    <source>
        <dbReference type="ARBA" id="ARBA00022679"/>
    </source>
</evidence>
<evidence type="ECO:0000313" key="10">
    <source>
        <dbReference type="EMBL" id="BDE97105.1"/>
    </source>
</evidence>
<keyword evidence="6 10" id="KW-0418">Kinase</keyword>
<dbReference type="SUPFAM" id="SSF55874">
    <property type="entry name" value="ATPase domain of HSP90 chaperone/DNA topoisomerase II/histidine kinase"/>
    <property type="match status" value="1"/>
</dbReference>
<evidence type="ECO:0000256" key="2">
    <source>
        <dbReference type="ARBA" id="ARBA00004236"/>
    </source>
</evidence>
<dbReference type="SMART" id="SM00387">
    <property type="entry name" value="HATPase_c"/>
    <property type="match status" value="1"/>
</dbReference>
<name>A0ABN6MGI9_9ACTN</name>
<evidence type="ECO:0000313" key="11">
    <source>
        <dbReference type="Proteomes" id="UP001320544"/>
    </source>
</evidence>
<organism evidence="10 11">
    <name type="scientific">Raoultibacter timonensis</name>
    <dbReference type="NCBI Taxonomy" id="1907662"/>
    <lineage>
        <taxon>Bacteria</taxon>
        <taxon>Bacillati</taxon>
        <taxon>Actinomycetota</taxon>
        <taxon>Coriobacteriia</taxon>
        <taxon>Eggerthellales</taxon>
        <taxon>Eggerthellaceae</taxon>
        <taxon>Raoultibacter</taxon>
    </lineage>
</organism>
<comment type="subcellular location">
    <subcellularLocation>
        <location evidence="2">Cell membrane</location>
    </subcellularLocation>
</comment>
<dbReference type="PANTHER" id="PTHR45453">
    <property type="entry name" value="PHOSPHATE REGULON SENSOR PROTEIN PHOR"/>
    <property type="match status" value="1"/>
</dbReference>
<dbReference type="GO" id="GO:0016301">
    <property type="term" value="F:kinase activity"/>
    <property type="evidence" value="ECO:0007669"/>
    <property type="project" value="UniProtKB-KW"/>
</dbReference>
<dbReference type="Gene3D" id="1.10.287.130">
    <property type="match status" value="1"/>
</dbReference>
<keyword evidence="4" id="KW-0597">Phosphoprotein</keyword>
<reference evidence="10 11" key="1">
    <citation type="submission" date="2022-01" db="EMBL/GenBank/DDBJ databases">
        <title>Novel bile acid biosynthetic pathways are enriched in the microbiome of centenarians.</title>
        <authorList>
            <person name="Sato Y."/>
            <person name="Atarashi K."/>
            <person name="Plichta R.D."/>
            <person name="Arai Y."/>
            <person name="Sasajima S."/>
            <person name="Kearney M.S."/>
            <person name="Suda W."/>
            <person name="Takeshita K."/>
            <person name="Sasaki T."/>
            <person name="Okamoto S."/>
            <person name="Skelly N.A."/>
            <person name="Okamura Y."/>
            <person name="Vlamakis H."/>
            <person name="Li Y."/>
            <person name="Tanoue T."/>
            <person name="Takei H."/>
            <person name="Nittono H."/>
            <person name="Narushima S."/>
            <person name="Irie J."/>
            <person name="Itoh H."/>
            <person name="Moriya K."/>
            <person name="Sugiura Y."/>
            <person name="Suematsu M."/>
            <person name="Moritoki N."/>
            <person name="Shibata S."/>
            <person name="Littman R.D."/>
            <person name="Fischbach A.M."/>
            <person name="Uwamino Y."/>
            <person name="Inoue T."/>
            <person name="Honda A."/>
            <person name="Hattori M."/>
            <person name="Murai T."/>
            <person name="Xavier J.R."/>
            <person name="Hirose N."/>
            <person name="Honda K."/>
        </authorList>
    </citation>
    <scope>NUCLEOTIDE SEQUENCE [LARGE SCALE GENOMIC DNA]</scope>
    <source>
        <strain evidence="10 11">CE91-St30</strain>
    </source>
</reference>
<dbReference type="CDD" id="cd00082">
    <property type="entry name" value="HisKA"/>
    <property type="match status" value="1"/>
</dbReference>
<dbReference type="PRINTS" id="PR00344">
    <property type="entry name" value="BCTRLSENSOR"/>
</dbReference>
<proteinExistence type="predicted"/>
<gene>
    <name evidence="10" type="ORF">CE91St30_24380</name>
</gene>